<dbReference type="InterPro" id="IPR028133">
    <property type="entry name" value="Dynamitin"/>
</dbReference>
<dbReference type="GO" id="GO:0005737">
    <property type="term" value="C:cytoplasm"/>
    <property type="evidence" value="ECO:0007669"/>
    <property type="project" value="UniProtKB-SubCell"/>
</dbReference>
<gene>
    <name evidence="6" type="ORF">BOKJ2_LOCUS13575</name>
</gene>
<dbReference type="GO" id="GO:0030286">
    <property type="term" value="C:dynein complex"/>
    <property type="evidence" value="ECO:0007669"/>
    <property type="project" value="UniProtKB-KW"/>
</dbReference>
<dbReference type="EMBL" id="CAJFCW020000006">
    <property type="protein sequence ID" value="CAG9126854.1"/>
    <property type="molecule type" value="Genomic_DNA"/>
</dbReference>
<evidence type="ECO:0000256" key="3">
    <source>
        <dbReference type="ARBA" id="ARBA00022490"/>
    </source>
</evidence>
<proteinExistence type="inferred from homology"/>
<evidence type="ECO:0000256" key="1">
    <source>
        <dbReference type="ARBA" id="ARBA00004496"/>
    </source>
</evidence>
<dbReference type="AlphaFoldDB" id="A0A811LP24"/>
<comment type="similarity">
    <text evidence="2">Belongs to the dynactin subunit 2 family.</text>
</comment>
<dbReference type="GO" id="GO:0005869">
    <property type="term" value="C:dynactin complex"/>
    <property type="evidence" value="ECO:0007669"/>
    <property type="project" value="InterPro"/>
</dbReference>
<keyword evidence="7" id="KW-1185">Reference proteome</keyword>
<accession>A0A811LP24</accession>
<feature type="region of interest" description="Disordered" evidence="5">
    <location>
        <begin position="1"/>
        <end position="30"/>
    </location>
</feature>
<sequence length="289" mass="32945">MVVSNGEGFEVYESGPNTAVENEEKQEKPEVSFIPEEMNKKFPAHVLQVIPKNDGETCKEKYNRLRSEAYLLQEQIIQDNLNTDISTEVCPVDEIKFLVHSLKNTIDNTSSASDLNFDVLRFNSLKERIENLEKSLGVDSMTANETSLQKVVEELKTRVQIMTPGYLNGIFKKIQYLNKQNADSGALDAISSNSKDEKIAINEVSALIQRWDEKCKELGATVESLKVSEGLHHDAERILLKWEKLMNLKQNVDQTLAYHKKAQELTDLRNKERIASFLERIEALKQNSE</sequence>
<comment type="caution">
    <text evidence="6">The sequence shown here is derived from an EMBL/GenBank/DDBJ whole genome shotgun (WGS) entry which is preliminary data.</text>
</comment>
<keyword evidence="3" id="KW-0963">Cytoplasm</keyword>
<comment type="subcellular location">
    <subcellularLocation>
        <location evidence="1">Cytoplasm</location>
    </subcellularLocation>
</comment>
<dbReference type="Proteomes" id="UP000783686">
    <property type="component" value="Unassembled WGS sequence"/>
</dbReference>
<evidence type="ECO:0000256" key="5">
    <source>
        <dbReference type="SAM" id="MobiDB-lite"/>
    </source>
</evidence>
<evidence type="ECO:0000256" key="2">
    <source>
        <dbReference type="ARBA" id="ARBA00006176"/>
    </source>
</evidence>
<name>A0A811LP24_9BILA</name>
<dbReference type="Pfam" id="PF04912">
    <property type="entry name" value="Dynamitin"/>
    <property type="match status" value="1"/>
</dbReference>
<dbReference type="EMBL" id="CAJFDH010000006">
    <property type="protein sequence ID" value="CAD5229516.1"/>
    <property type="molecule type" value="Genomic_DNA"/>
</dbReference>
<reference evidence="6" key="1">
    <citation type="submission" date="2020-09" db="EMBL/GenBank/DDBJ databases">
        <authorList>
            <person name="Kikuchi T."/>
        </authorList>
    </citation>
    <scope>NUCLEOTIDE SEQUENCE</scope>
    <source>
        <strain evidence="6">SH1</strain>
    </source>
</reference>
<organism evidence="6 7">
    <name type="scientific">Bursaphelenchus okinawaensis</name>
    <dbReference type="NCBI Taxonomy" id="465554"/>
    <lineage>
        <taxon>Eukaryota</taxon>
        <taxon>Metazoa</taxon>
        <taxon>Ecdysozoa</taxon>
        <taxon>Nematoda</taxon>
        <taxon>Chromadorea</taxon>
        <taxon>Rhabditida</taxon>
        <taxon>Tylenchina</taxon>
        <taxon>Tylenchomorpha</taxon>
        <taxon>Aphelenchoidea</taxon>
        <taxon>Aphelenchoididae</taxon>
        <taxon>Bursaphelenchus</taxon>
    </lineage>
</organism>
<evidence type="ECO:0000313" key="6">
    <source>
        <dbReference type="EMBL" id="CAD5229516.1"/>
    </source>
</evidence>
<evidence type="ECO:0000313" key="7">
    <source>
        <dbReference type="Proteomes" id="UP000614601"/>
    </source>
</evidence>
<evidence type="ECO:0000256" key="4">
    <source>
        <dbReference type="ARBA" id="ARBA00023017"/>
    </source>
</evidence>
<keyword evidence="4" id="KW-0243">Dynein</keyword>
<protein>
    <submittedName>
        <fullName evidence="6">Uncharacterized protein</fullName>
    </submittedName>
</protein>
<dbReference type="Proteomes" id="UP000614601">
    <property type="component" value="Unassembled WGS sequence"/>
</dbReference>
<dbReference type="OrthoDB" id="4977at2759"/>
<dbReference type="GO" id="GO:0007017">
    <property type="term" value="P:microtubule-based process"/>
    <property type="evidence" value="ECO:0007669"/>
    <property type="project" value="InterPro"/>
</dbReference>